<dbReference type="InterPro" id="IPR010985">
    <property type="entry name" value="Ribbon_hlx_hlx"/>
</dbReference>
<dbReference type="InterPro" id="IPR013321">
    <property type="entry name" value="Arc_rbn_hlx_hlx"/>
</dbReference>
<dbReference type="RefSeq" id="WP_381429493.1">
    <property type="nucleotide sequence ID" value="NZ_JBHSNO010000001.1"/>
</dbReference>
<protein>
    <submittedName>
        <fullName evidence="2">Helix-turn-helix domain-containing protein</fullName>
    </submittedName>
</protein>
<reference evidence="3" key="1">
    <citation type="journal article" date="2019" name="Int. J. Syst. Evol. Microbiol.">
        <title>The Global Catalogue of Microorganisms (GCM) 10K type strain sequencing project: providing services to taxonomists for standard genome sequencing and annotation.</title>
        <authorList>
            <consortium name="The Broad Institute Genomics Platform"/>
            <consortium name="The Broad Institute Genome Sequencing Center for Infectious Disease"/>
            <person name="Wu L."/>
            <person name="Ma J."/>
        </authorList>
    </citation>
    <scope>NUCLEOTIDE SEQUENCE [LARGE SCALE GENOMIC DNA]</scope>
    <source>
        <strain evidence="3">CGMCC 4.1434</strain>
    </source>
</reference>
<dbReference type="InterPro" id="IPR041657">
    <property type="entry name" value="HTH_17"/>
</dbReference>
<dbReference type="Proteomes" id="UP001596109">
    <property type="component" value="Unassembled WGS sequence"/>
</dbReference>
<proteinExistence type="predicted"/>
<dbReference type="InterPro" id="IPR009061">
    <property type="entry name" value="DNA-bd_dom_put_sf"/>
</dbReference>
<dbReference type="Gene3D" id="1.10.1220.10">
    <property type="entry name" value="Met repressor-like"/>
    <property type="match status" value="1"/>
</dbReference>
<dbReference type="SUPFAM" id="SSF46955">
    <property type="entry name" value="Putative DNA-binding domain"/>
    <property type="match status" value="1"/>
</dbReference>
<evidence type="ECO:0000313" key="2">
    <source>
        <dbReference type="EMBL" id="MFC5587462.1"/>
    </source>
</evidence>
<sequence>MKDWYTRQEVADLLGVSKATVYHYAKQKKIIKIDDPHRLIREARYQKEEVDALAAERQRHQPTGLRPSELAKQLGVTTQRIYALIRETDLPVDELPAGDERTIYSIPDETAAWIRQEIERTASARGTRVEFYDAKLDIALYQCFRTPQGQEMRVVRNDNQQWGFYLQSGTWIPYADGIQAFQYEPAYPIHQPNRQIRGYTDFLLPKAEKESFDFLDFVYQAWGIENIRIREQETHIALSIKSGEVDLSIAVPETITERMMKKFLVLGEVITGEGKWALISGYRRTTFDLPSNMLEKLKRVSQEHDLSMSEYVEVALREKLEREQYNGE</sequence>
<gene>
    <name evidence="2" type="ORF">ACFPRA_00885</name>
</gene>
<dbReference type="Pfam" id="PF12728">
    <property type="entry name" value="HTH_17"/>
    <property type="match status" value="1"/>
</dbReference>
<evidence type="ECO:0000259" key="1">
    <source>
        <dbReference type="Pfam" id="PF12728"/>
    </source>
</evidence>
<accession>A0ABW0TDF8</accession>
<keyword evidence="3" id="KW-1185">Reference proteome</keyword>
<organism evidence="2 3">
    <name type="scientific">Sporosarcina soli</name>
    <dbReference type="NCBI Taxonomy" id="334736"/>
    <lineage>
        <taxon>Bacteria</taxon>
        <taxon>Bacillati</taxon>
        <taxon>Bacillota</taxon>
        <taxon>Bacilli</taxon>
        <taxon>Bacillales</taxon>
        <taxon>Caryophanaceae</taxon>
        <taxon>Sporosarcina</taxon>
    </lineage>
</organism>
<dbReference type="SUPFAM" id="SSF47598">
    <property type="entry name" value="Ribbon-helix-helix"/>
    <property type="match status" value="1"/>
</dbReference>
<feature type="domain" description="Helix-turn-helix" evidence="1">
    <location>
        <begin position="4"/>
        <end position="57"/>
    </location>
</feature>
<name>A0ABW0TDF8_9BACL</name>
<comment type="caution">
    <text evidence="2">The sequence shown here is derived from an EMBL/GenBank/DDBJ whole genome shotgun (WGS) entry which is preliminary data.</text>
</comment>
<dbReference type="EMBL" id="JBHSNO010000001">
    <property type="protein sequence ID" value="MFC5587462.1"/>
    <property type="molecule type" value="Genomic_DNA"/>
</dbReference>
<evidence type="ECO:0000313" key="3">
    <source>
        <dbReference type="Proteomes" id="UP001596109"/>
    </source>
</evidence>